<gene>
    <name evidence="1" type="ORF">N5C46_17855</name>
</gene>
<protein>
    <submittedName>
        <fullName evidence="1">Sigma 54-interacting transcriptional regulator</fullName>
    </submittedName>
</protein>
<evidence type="ECO:0000313" key="2">
    <source>
        <dbReference type="Proteomes" id="UP001064027"/>
    </source>
</evidence>
<dbReference type="EMBL" id="CP104558">
    <property type="protein sequence ID" value="UXH43514.1"/>
    <property type="molecule type" value="Genomic_DNA"/>
</dbReference>
<reference evidence="1" key="1">
    <citation type="submission" date="2022-09" db="EMBL/GenBank/DDBJ databases">
        <title>Complete genome sequence of Rossellomorea vietnamensis strain RL-WG62, a newly isolated PGPR with the potential for plant salinity stress alleviation.</title>
        <authorList>
            <person name="Ren L."/>
            <person name="Wang G."/>
            <person name="Hu H."/>
        </authorList>
    </citation>
    <scope>NUCLEOTIDE SEQUENCE</scope>
    <source>
        <strain evidence="1">RL-WG62</strain>
    </source>
</reference>
<proteinExistence type="predicted"/>
<dbReference type="Proteomes" id="UP001064027">
    <property type="component" value="Chromosome"/>
</dbReference>
<organism evidence="1 2">
    <name type="scientific">Rossellomorea vietnamensis</name>
    <dbReference type="NCBI Taxonomy" id="218284"/>
    <lineage>
        <taxon>Bacteria</taxon>
        <taxon>Bacillati</taxon>
        <taxon>Bacillota</taxon>
        <taxon>Bacilli</taxon>
        <taxon>Bacillales</taxon>
        <taxon>Bacillaceae</taxon>
        <taxon>Rossellomorea</taxon>
    </lineage>
</organism>
<name>A0ACD4C4D2_9BACI</name>
<keyword evidence="2" id="KW-1185">Reference proteome</keyword>
<evidence type="ECO:0000313" key="1">
    <source>
        <dbReference type="EMBL" id="UXH43514.1"/>
    </source>
</evidence>
<accession>A0ACD4C4D2</accession>
<sequence length="476" mass="53834">MNTELSELEQVTQEVKELRTLNRELEAIIESSYDVIYITDKNGVTLKTNSAIERITGIPKEYYIGKSVDALMKRGILKSSVTQKVIEQKRSVSTVQYNYSGKETLITGNPVINDDGEIEKVVTNIRDLSELNELQTALKKANELNNSYKKEIERLKGVTKRDGDVVIASHQMKLIYEMAERIADVDATVLILGETGVGKDVLAKFIYSQSIRAKQGEFIKLNCGAIPPDLLESELFGYEAGAFTGANSNGKPGMLELADNGILFLDEVGELSLALQVKLLRTLQEKEIRRVGATKSKKVNVRIIAATNRNLKEMVHNGEFREDLYYRLNVIPIAIPPLKGRRDDILPLIQLFLQQTNHKYGKDKIIDVKLNDFFYRYNWPGNVRELSNLIERMVITTQGKELTIRDLPIEYKESNNSSLVFTELMTLKEAVEIAEEKVLSLAVNTCHTTYEIAEALGTSQPTIVRKLKKYRLKIKE</sequence>